<evidence type="ECO:0000256" key="3">
    <source>
        <dbReference type="RuleBase" id="RU361155"/>
    </source>
</evidence>
<gene>
    <name evidence="5" type="ORF">Sango_2135800</name>
</gene>
<evidence type="ECO:0000313" key="5">
    <source>
        <dbReference type="EMBL" id="KAK4390725.1"/>
    </source>
</evidence>
<dbReference type="EC" id="2.8.2.-" evidence="3"/>
<dbReference type="Pfam" id="PF00685">
    <property type="entry name" value="Sulfotransfer_1"/>
    <property type="match status" value="1"/>
</dbReference>
<dbReference type="GO" id="GO:0008146">
    <property type="term" value="F:sulfotransferase activity"/>
    <property type="evidence" value="ECO:0007669"/>
    <property type="project" value="InterPro"/>
</dbReference>
<evidence type="ECO:0000313" key="6">
    <source>
        <dbReference type="Proteomes" id="UP001289374"/>
    </source>
</evidence>
<reference evidence="5" key="2">
    <citation type="journal article" date="2024" name="Plant">
        <title>Genomic evolution and insights into agronomic trait innovations of Sesamum species.</title>
        <authorList>
            <person name="Miao H."/>
            <person name="Wang L."/>
            <person name="Qu L."/>
            <person name="Liu H."/>
            <person name="Sun Y."/>
            <person name="Le M."/>
            <person name="Wang Q."/>
            <person name="Wei S."/>
            <person name="Zheng Y."/>
            <person name="Lin W."/>
            <person name="Duan Y."/>
            <person name="Cao H."/>
            <person name="Xiong S."/>
            <person name="Wang X."/>
            <person name="Wei L."/>
            <person name="Li C."/>
            <person name="Ma Q."/>
            <person name="Ju M."/>
            <person name="Zhao R."/>
            <person name="Li G."/>
            <person name="Mu C."/>
            <person name="Tian Q."/>
            <person name="Mei H."/>
            <person name="Zhang T."/>
            <person name="Gao T."/>
            <person name="Zhang H."/>
        </authorList>
    </citation>
    <scope>NUCLEOTIDE SEQUENCE</scope>
    <source>
        <strain evidence="5">K16</strain>
    </source>
</reference>
<evidence type="ECO:0000256" key="2">
    <source>
        <dbReference type="ARBA" id="ARBA00022679"/>
    </source>
</evidence>
<organism evidence="5 6">
    <name type="scientific">Sesamum angolense</name>
    <dbReference type="NCBI Taxonomy" id="2727404"/>
    <lineage>
        <taxon>Eukaryota</taxon>
        <taxon>Viridiplantae</taxon>
        <taxon>Streptophyta</taxon>
        <taxon>Embryophyta</taxon>
        <taxon>Tracheophyta</taxon>
        <taxon>Spermatophyta</taxon>
        <taxon>Magnoliopsida</taxon>
        <taxon>eudicotyledons</taxon>
        <taxon>Gunneridae</taxon>
        <taxon>Pentapetalae</taxon>
        <taxon>asterids</taxon>
        <taxon>lamiids</taxon>
        <taxon>Lamiales</taxon>
        <taxon>Pedaliaceae</taxon>
        <taxon>Sesamum</taxon>
    </lineage>
</organism>
<accession>A0AAE2BMF1</accession>
<evidence type="ECO:0000259" key="4">
    <source>
        <dbReference type="Pfam" id="PF00685"/>
    </source>
</evidence>
<dbReference type="InterPro" id="IPR027417">
    <property type="entry name" value="P-loop_NTPase"/>
</dbReference>
<keyword evidence="2 3" id="KW-0808">Transferase</keyword>
<name>A0AAE2BMF1_9LAMI</name>
<comment type="similarity">
    <text evidence="1 3">Belongs to the sulfotransferase 1 family.</text>
</comment>
<protein>
    <recommendedName>
        <fullName evidence="3">Sulfotransferase</fullName>
        <ecNumber evidence="3">2.8.2.-</ecNumber>
    </recommendedName>
</protein>
<keyword evidence="6" id="KW-1185">Reference proteome</keyword>
<dbReference type="EMBL" id="JACGWL010000012">
    <property type="protein sequence ID" value="KAK4390725.1"/>
    <property type="molecule type" value="Genomic_DNA"/>
</dbReference>
<dbReference type="SUPFAM" id="SSF52540">
    <property type="entry name" value="P-loop containing nucleoside triphosphate hydrolases"/>
    <property type="match status" value="1"/>
</dbReference>
<proteinExistence type="inferred from homology"/>
<dbReference type="AlphaFoldDB" id="A0AAE2BMF1"/>
<feature type="domain" description="Sulfotransferase" evidence="4">
    <location>
        <begin position="69"/>
        <end position="330"/>
    </location>
</feature>
<dbReference type="PANTHER" id="PTHR11783">
    <property type="entry name" value="SULFOTRANSFERASE SULT"/>
    <property type="match status" value="1"/>
</dbReference>
<comment type="caution">
    <text evidence="5">The sequence shown here is derived from an EMBL/GenBank/DDBJ whole genome shotgun (WGS) entry which is preliminary data.</text>
</comment>
<reference evidence="5" key="1">
    <citation type="submission" date="2020-06" db="EMBL/GenBank/DDBJ databases">
        <authorList>
            <person name="Li T."/>
            <person name="Hu X."/>
            <person name="Zhang T."/>
            <person name="Song X."/>
            <person name="Zhang H."/>
            <person name="Dai N."/>
            <person name="Sheng W."/>
            <person name="Hou X."/>
            <person name="Wei L."/>
        </authorList>
    </citation>
    <scope>NUCLEOTIDE SEQUENCE</scope>
    <source>
        <strain evidence="5">K16</strain>
        <tissue evidence="5">Leaf</tissue>
    </source>
</reference>
<dbReference type="Gene3D" id="3.40.50.300">
    <property type="entry name" value="P-loop containing nucleotide triphosphate hydrolases"/>
    <property type="match status" value="1"/>
</dbReference>
<dbReference type="InterPro" id="IPR000863">
    <property type="entry name" value="Sulfotransferase_dom"/>
</dbReference>
<dbReference type="Proteomes" id="UP001289374">
    <property type="component" value="Unassembled WGS sequence"/>
</dbReference>
<evidence type="ECO:0000256" key="1">
    <source>
        <dbReference type="ARBA" id="ARBA00005771"/>
    </source>
</evidence>
<sequence>MEKKQDLKCSSADHEVDNSPKDEFQELLQTLEQHMSWDGQRLVKYKGFWFLVMIFRPMLFARKNFKAKDTDVIISTMSKSGTTWLKALTFSIANRDRFTIDQSPLLACNPHTVVPFLEYNLYWEQENPDLEDIPCPRIFATHMPFDFLPDSVHENGSRIIYIGRNPLDQFVSQRHFLLENKIGKEADHPLGVDEAFDMFCRGIHSWGPFWEHMHGYWNAHSENPRKVLFLKYEDLKEDITSQVKKIAEFMGFPFSLEEAKQGLIDQISGLCSFESLRNLAANKTGNNLNGLVKNSSFFRKGKVGDWTNYLTPAMAERVRKLMESKFEGSGLIFKI</sequence>